<keyword evidence="3" id="KW-0472">Membrane</keyword>
<keyword evidence="3" id="KW-0812">Transmembrane</keyword>
<feature type="compositionally biased region" description="Basic and acidic residues" evidence="2">
    <location>
        <begin position="125"/>
        <end position="135"/>
    </location>
</feature>
<dbReference type="PANTHER" id="PTHR30093">
    <property type="entry name" value="GENERAL SECRETION PATHWAY PROTEIN G"/>
    <property type="match status" value="1"/>
</dbReference>
<evidence type="ECO:0000313" key="4">
    <source>
        <dbReference type="EMBL" id="CAG9167819.1"/>
    </source>
</evidence>
<evidence type="ECO:0000256" key="2">
    <source>
        <dbReference type="SAM" id="MobiDB-lite"/>
    </source>
</evidence>
<keyword evidence="5" id="KW-1185">Reference proteome</keyword>
<accession>A0ABM8WKB2</accession>
<dbReference type="NCBIfam" id="TIGR02532">
    <property type="entry name" value="IV_pilin_GFxxxE"/>
    <property type="match status" value="1"/>
</dbReference>
<evidence type="ECO:0000313" key="5">
    <source>
        <dbReference type="Proteomes" id="UP000706525"/>
    </source>
</evidence>
<organism evidence="4 5">
    <name type="scientific">Cupriavidus pampae</name>
    <dbReference type="NCBI Taxonomy" id="659251"/>
    <lineage>
        <taxon>Bacteria</taxon>
        <taxon>Pseudomonadati</taxon>
        <taxon>Pseudomonadota</taxon>
        <taxon>Betaproteobacteria</taxon>
        <taxon>Burkholderiales</taxon>
        <taxon>Burkholderiaceae</taxon>
        <taxon>Cupriavidus</taxon>
    </lineage>
</organism>
<dbReference type="Proteomes" id="UP000706525">
    <property type="component" value="Unassembled WGS sequence"/>
</dbReference>
<proteinExistence type="predicted"/>
<dbReference type="InterPro" id="IPR000983">
    <property type="entry name" value="Bac_GSPG_pilin"/>
</dbReference>
<dbReference type="PRINTS" id="PR00813">
    <property type="entry name" value="BCTERIALGSPG"/>
</dbReference>
<feature type="region of interest" description="Disordered" evidence="2">
    <location>
        <begin position="104"/>
        <end position="135"/>
    </location>
</feature>
<dbReference type="InterPro" id="IPR045584">
    <property type="entry name" value="Pilin-like"/>
</dbReference>
<dbReference type="SUPFAM" id="SSF54523">
    <property type="entry name" value="Pili subunits"/>
    <property type="match status" value="1"/>
</dbReference>
<dbReference type="PANTHER" id="PTHR30093:SF47">
    <property type="entry name" value="TYPE IV PILUS NON-CORE MINOR PILIN PILE"/>
    <property type="match status" value="1"/>
</dbReference>
<keyword evidence="1" id="KW-0488">Methylation</keyword>
<dbReference type="EMBL" id="CAJZAG010000002">
    <property type="protein sequence ID" value="CAG9167819.1"/>
    <property type="molecule type" value="Genomic_DNA"/>
</dbReference>
<feature type="transmembrane region" description="Helical" evidence="3">
    <location>
        <begin position="21"/>
        <end position="43"/>
    </location>
</feature>
<dbReference type="Pfam" id="PF07963">
    <property type="entry name" value="N_methyl"/>
    <property type="match status" value="1"/>
</dbReference>
<keyword evidence="3" id="KW-1133">Transmembrane helix</keyword>
<evidence type="ECO:0000256" key="3">
    <source>
        <dbReference type="SAM" id="Phobius"/>
    </source>
</evidence>
<dbReference type="InterPro" id="IPR012902">
    <property type="entry name" value="N_methyl_site"/>
</dbReference>
<gene>
    <name evidence="4" type="primary">xcpT_1</name>
    <name evidence="4" type="ORF">LMG32289_01506</name>
</gene>
<protein>
    <submittedName>
        <fullName evidence="4">Type II secretion system protein G</fullName>
    </submittedName>
</protein>
<comment type="caution">
    <text evidence="4">The sequence shown here is derived from an EMBL/GenBank/DDBJ whole genome shotgun (WGS) entry which is preliminary data.</text>
</comment>
<evidence type="ECO:0000256" key="1">
    <source>
        <dbReference type="ARBA" id="ARBA00022481"/>
    </source>
</evidence>
<name>A0ABM8WKB2_9BURK</name>
<sequence>MVNTMRAPAIFVRAVCKAFTLIELLVVLAIMATLLTLVVPRYFGQTDKARETVLRENLTAMRESIDRFRADEGRYPGALDELVQKRYLREIPLDTVTQSRTTWKTVTSPDGKPGVYDVRSGASGKAKDGTDYSSW</sequence>
<dbReference type="Gene3D" id="3.30.700.10">
    <property type="entry name" value="Glycoprotein, Type 4 Pilin"/>
    <property type="match status" value="1"/>
</dbReference>
<reference evidence="4 5" key="1">
    <citation type="submission" date="2021-08" db="EMBL/GenBank/DDBJ databases">
        <authorList>
            <person name="Peeters C."/>
        </authorList>
    </citation>
    <scope>NUCLEOTIDE SEQUENCE [LARGE SCALE GENOMIC DNA]</scope>
    <source>
        <strain evidence="4 5">LMG 32289</strain>
    </source>
</reference>